<name>A0ABT3WXM0_9CORY</name>
<dbReference type="Proteomes" id="UP001081709">
    <property type="component" value="Unassembled WGS sequence"/>
</dbReference>
<accession>A0ABT3WXM0</accession>
<organism evidence="1 2">
    <name type="scientific">Corynebacterium pygosceleis</name>
    <dbReference type="NCBI Taxonomy" id="2800406"/>
    <lineage>
        <taxon>Bacteria</taxon>
        <taxon>Bacillati</taxon>
        <taxon>Actinomycetota</taxon>
        <taxon>Actinomycetes</taxon>
        <taxon>Mycobacteriales</taxon>
        <taxon>Corynebacteriaceae</taxon>
        <taxon>Corynebacterium</taxon>
    </lineage>
</organism>
<protein>
    <submittedName>
        <fullName evidence="1">Uncharacterized protein</fullName>
    </submittedName>
</protein>
<keyword evidence="2" id="KW-1185">Reference proteome</keyword>
<evidence type="ECO:0000313" key="2">
    <source>
        <dbReference type="Proteomes" id="UP001081709"/>
    </source>
</evidence>
<proteinExistence type="predicted"/>
<comment type="caution">
    <text evidence="1">The sequence shown here is derived from an EMBL/GenBank/DDBJ whole genome shotgun (WGS) entry which is preliminary data.</text>
</comment>
<dbReference type="RefSeq" id="WP_267186734.1">
    <property type="nucleotide sequence ID" value="NZ_JAPMKV010000006.1"/>
</dbReference>
<gene>
    <name evidence="1" type="ORF">OS125_09980</name>
</gene>
<evidence type="ECO:0000313" key="1">
    <source>
        <dbReference type="EMBL" id="MCX7445567.1"/>
    </source>
</evidence>
<reference evidence="1" key="1">
    <citation type="submission" date="2022-11" db="EMBL/GenBank/DDBJ databases">
        <title>Corynebacterium sp. isolated from Penguins.</title>
        <authorList>
            <person name="Sedlar K."/>
            <person name="Svec P."/>
        </authorList>
    </citation>
    <scope>NUCLEOTIDE SEQUENCE</scope>
    <source>
        <strain evidence="1">P7003</strain>
    </source>
</reference>
<dbReference type="EMBL" id="JAPMKV010000006">
    <property type="protein sequence ID" value="MCX7445567.1"/>
    <property type="molecule type" value="Genomic_DNA"/>
</dbReference>
<sequence length="137" mass="15428">MNRQTANAEINTYITPDILPGFPGFARSFDCVEHRSTHSLGYISLHAPASEVLEPSRIITVEGHFLTFAYRDTVERRWTHNAARLRAVADIALLEPAARTLWSPGRRMMKVEVGDIGFLIDLHQGTKVGRCCRHGDR</sequence>